<dbReference type="EMBL" id="SSTJ01000009">
    <property type="protein sequence ID" value="THG36926.1"/>
    <property type="molecule type" value="Genomic_DNA"/>
</dbReference>
<dbReference type="Proteomes" id="UP000308978">
    <property type="component" value="Unassembled WGS sequence"/>
</dbReference>
<dbReference type="InterPro" id="IPR007337">
    <property type="entry name" value="RelB/DinJ"/>
</dbReference>
<dbReference type="AlphaFoldDB" id="A0A4S4G422"/>
<dbReference type="NCBIfam" id="TIGR02384">
    <property type="entry name" value="RelB_DinJ"/>
    <property type="match status" value="1"/>
</dbReference>
<dbReference type="InterPro" id="IPR013321">
    <property type="entry name" value="Arc_rbn_hlx_hlx"/>
</dbReference>
<dbReference type="Gene3D" id="1.10.1220.10">
    <property type="entry name" value="Met repressor-like"/>
    <property type="match status" value="1"/>
</dbReference>
<organism evidence="1 2">
    <name type="scientific">Adlercreutzia caecimuris</name>
    <dbReference type="NCBI Taxonomy" id="671266"/>
    <lineage>
        <taxon>Bacteria</taxon>
        <taxon>Bacillati</taxon>
        <taxon>Actinomycetota</taxon>
        <taxon>Coriobacteriia</taxon>
        <taxon>Eggerthellales</taxon>
        <taxon>Eggerthellaceae</taxon>
        <taxon>Adlercreutzia</taxon>
    </lineage>
</organism>
<evidence type="ECO:0000313" key="1">
    <source>
        <dbReference type="EMBL" id="THG36926.1"/>
    </source>
</evidence>
<reference evidence="1 2" key="1">
    <citation type="submission" date="2019-04" db="EMBL/GenBank/DDBJ databases">
        <title>Microbes associate with the intestines of laboratory mice.</title>
        <authorList>
            <person name="Navarre W."/>
            <person name="Wong E."/>
            <person name="Huang K.C."/>
            <person name="Tropini C."/>
            <person name="Ng K."/>
            <person name="Yu B."/>
        </authorList>
    </citation>
    <scope>NUCLEOTIDE SEQUENCE [LARGE SCALE GENOMIC DNA]</scope>
    <source>
        <strain evidence="1 2">NM80_B27</strain>
    </source>
</reference>
<dbReference type="Pfam" id="PF04221">
    <property type="entry name" value="RelB"/>
    <property type="match status" value="1"/>
</dbReference>
<protein>
    <submittedName>
        <fullName evidence="1">Type II toxin-antitoxin system RelB/DinJ family antitoxin</fullName>
    </submittedName>
</protein>
<dbReference type="GO" id="GO:0006355">
    <property type="term" value="P:regulation of DNA-templated transcription"/>
    <property type="evidence" value="ECO:0007669"/>
    <property type="project" value="InterPro"/>
</dbReference>
<evidence type="ECO:0000313" key="2">
    <source>
        <dbReference type="Proteomes" id="UP000308978"/>
    </source>
</evidence>
<name>A0A4S4G422_9ACTN</name>
<proteinExistence type="predicted"/>
<comment type="caution">
    <text evidence="1">The sequence shown here is derived from an EMBL/GenBank/DDBJ whole genome shotgun (WGS) entry which is preliminary data.</text>
</comment>
<gene>
    <name evidence="1" type="ORF">E5986_07580</name>
</gene>
<accession>A0A4S4G422</accession>
<sequence>MYSPASLLPVPFSRTGVHETKASVGRLAETDWNLWEARRVCASGKSSLTCWGRYNALNGYWQPPISPLLMIPPSGAGIQGPSECVTIALHLSSFCWEDVTETRAIRRIFIRFRSLSQGEKFFRRCSMGKHATLQVRVEDAMKAEAEQLFEALGLSLSEAVRLFIAESVNGRRLPFTPHLSKSEGATSAFGKLRHYGNPTQSSDERAAWLKEQGASDAERPKSTPRGRSRDIVIVDKTVLLHYLLDNDPRRAAKARRIIAGGAARAYPETIVACVAALESDYHVPRSLIGTVMALLADDVSMEDGAAVRLAARLYGAGKLSFAEHLLAARNVLTGYPVETFSKPLSRTIM</sequence>